<evidence type="ECO:0000313" key="3">
    <source>
        <dbReference type="Proteomes" id="UP000717996"/>
    </source>
</evidence>
<protein>
    <submittedName>
        <fullName evidence="2">Uncharacterized protein</fullName>
    </submittedName>
</protein>
<evidence type="ECO:0000256" key="1">
    <source>
        <dbReference type="SAM" id="Coils"/>
    </source>
</evidence>
<evidence type="ECO:0000313" key="2">
    <source>
        <dbReference type="EMBL" id="KAG1553164.1"/>
    </source>
</evidence>
<reference evidence="2" key="1">
    <citation type="journal article" date="2020" name="Microb. Genom.">
        <title>Genetic diversity of clinical and environmental Mucorales isolates obtained from an investigation of mucormycosis cases among solid organ transplant recipients.</title>
        <authorList>
            <person name="Nguyen M.H."/>
            <person name="Kaul D."/>
            <person name="Muto C."/>
            <person name="Cheng S.J."/>
            <person name="Richter R.A."/>
            <person name="Bruno V.M."/>
            <person name="Liu G."/>
            <person name="Beyhan S."/>
            <person name="Sundermann A.J."/>
            <person name="Mounaud S."/>
            <person name="Pasculle A.W."/>
            <person name="Nierman W.C."/>
            <person name="Driscoll E."/>
            <person name="Cumbie R."/>
            <person name="Clancy C.J."/>
            <person name="Dupont C.L."/>
        </authorList>
    </citation>
    <scope>NUCLEOTIDE SEQUENCE</scope>
    <source>
        <strain evidence="2">GL16</strain>
    </source>
</reference>
<comment type="caution">
    <text evidence="2">The sequence shown here is derived from an EMBL/GenBank/DDBJ whole genome shotgun (WGS) entry which is preliminary data.</text>
</comment>
<accession>A0A9P6YNF5</accession>
<proteinExistence type="predicted"/>
<dbReference type="OrthoDB" id="10576128at2759"/>
<name>A0A9P6YNF5_RHIOR</name>
<feature type="coiled-coil region" evidence="1">
    <location>
        <begin position="4"/>
        <end position="38"/>
    </location>
</feature>
<dbReference type="EMBL" id="JAANIT010000049">
    <property type="protein sequence ID" value="KAG1553164.1"/>
    <property type="molecule type" value="Genomic_DNA"/>
</dbReference>
<organism evidence="2 3">
    <name type="scientific">Rhizopus oryzae</name>
    <name type="common">Mucormycosis agent</name>
    <name type="synonym">Rhizopus arrhizus var. delemar</name>
    <dbReference type="NCBI Taxonomy" id="64495"/>
    <lineage>
        <taxon>Eukaryota</taxon>
        <taxon>Fungi</taxon>
        <taxon>Fungi incertae sedis</taxon>
        <taxon>Mucoromycota</taxon>
        <taxon>Mucoromycotina</taxon>
        <taxon>Mucoromycetes</taxon>
        <taxon>Mucorales</taxon>
        <taxon>Mucorineae</taxon>
        <taxon>Rhizopodaceae</taxon>
        <taxon>Rhizopus</taxon>
    </lineage>
</organism>
<keyword evidence="1" id="KW-0175">Coiled coil</keyword>
<dbReference type="AlphaFoldDB" id="A0A9P6YNF5"/>
<gene>
    <name evidence="2" type="ORF">G6F51_000770</name>
</gene>
<sequence length="192" mass="21624">MPTVQQLQAELAAAKTEINRLQQQNASLLEQLAELSITTAPTLVSTATISRPSAFPLSLQLKPYTKRHPSPELEFPLHQKASKSKYAPLLPSQTAAVRTFSPPSTNQEFKYLHLSIQKIRNPLNPNNLRNPYYDNFDQDEKECTEWDGIAHHVIRAISRLKGLVQCSVARFFVDKGILATFVLNELFPAKQT</sequence>
<dbReference type="Proteomes" id="UP000717996">
    <property type="component" value="Unassembled WGS sequence"/>
</dbReference>